<keyword evidence="3 7" id="KW-0812">Transmembrane</keyword>
<name>A0ABR7NPY0_9FIRM</name>
<evidence type="ECO:0000256" key="7">
    <source>
        <dbReference type="SAM" id="Phobius"/>
    </source>
</evidence>
<dbReference type="Pfam" id="PF02687">
    <property type="entry name" value="FtsX"/>
    <property type="match status" value="1"/>
</dbReference>
<accession>A0ABR7NPY0</accession>
<evidence type="ECO:0000259" key="8">
    <source>
        <dbReference type="Pfam" id="PF02687"/>
    </source>
</evidence>
<dbReference type="Pfam" id="PF12704">
    <property type="entry name" value="MacB_PCD"/>
    <property type="match status" value="1"/>
</dbReference>
<organism evidence="10 11">
    <name type="scientific">Enterocloster hominis</name>
    <name type="common">ex Liu et al. 2021</name>
    <dbReference type="NCBI Taxonomy" id="2763663"/>
    <lineage>
        <taxon>Bacteria</taxon>
        <taxon>Bacillati</taxon>
        <taxon>Bacillota</taxon>
        <taxon>Clostridia</taxon>
        <taxon>Lachnospirales</taxon>
        <taxon>Lachnospiraceae</taxon>
        <taxon>Enterocloster</taxon>
    </lineage>
</organism>
<keyword evidence="11" id="KW-1185">Reference proteome</keyword>
<dbReference type="InterPro" id="IPR003838">
    <property type="entry name" value="ABC3_permease_C"/>
</dbReference>
<evidence type="ECO:0000259" key="9">
    <source>
        <dbReference type="Pfam" id="PF12704"/>
    </source>
</evidence>
<comment type="similarity">
    <text evidence="6">Belongs to the ABC-4 integral membrane protein family.</text>
</comment>
<dbReference type="PANTHER" id="PTHR30572:SF4">
    <property type="entry name" value="ABC TRANSPORTER PERMEASE YTRF"/>
    <property type="match status" value="1"/>
</dbReference>
<feature type="transmembrane region" description="Helical" evidence="7">
    <location>
        <begin position="406"/>
        <end position="428"/>
    </location>
</feature>
<dbReference type="InterPro" id="IPR025857">
    <property type="entry name" value="MacB_PCD"/>
</dbReference>
<dbReference type="InterPro" id="IPR050250">
    <property type="entry name" value="Macrolide_Exporter_MacB"/>
</dbReference>
<feature type="transmembrane region" description="Helical" evidence="7">
    <location>
        <begin position="307"/>
        <end position="328"/>
    </location>
</feature>
<comment type="caution">
    <text evidence="10">The sequence shown here is derived from an EMBL/GenBank/DDBJ whole genome shotgun (WGS) entry which is preliminary data.</text>
</comment>
<evidence type="ECO:0000256" key="4">
    <source>
        <dbReference type="ARBA" id="ARBA00022989"/>
    </source>
</evidence>
<evidence type="ECO:0000256" key="3">
    <source>
        <dbReference type="ARBA" id="ARBA00022692"/>
    </source>
</evidence>
<gene>
    <name evidence="10" type="ORF">H8708_02845</name>
</gene>
<reference evidence="10 11" key="1">
    <citation type="submission" date="2020-08" db="EMBL/GenBank/DDBJ databases">
        <title>Genome public.</title>
        <authorList>
            <person name="Liu C."/>
            <person name="Sun Q."/>
        </authorList>
    </citation>
    <scope>NUCLEOTIDE SEQUENCE [LARGE SCALE GENOMIC DNA]</scope>
    <source>
        <strain evidence="10 11">BX10</strain>
    </source>
</reference>
<feature type="domain" description="ABC3 transporter permease C-terminal" evidence="8">
    <location>
        <begin position="315"/>
        <end position="438"/>
    </location>
</feature>
<evidence type="ECO:0000256" key="1">
    <source>
        <dbReference type="ARBA" id="ARBA00004651"/>
    </source>
</evidence>
<dbReference type="PANTHER" id="PTHR30572">
    <property type="entry name" value="MEMBRANE COMPONENT OF TRANSPORTER-RELATED"/>
    <property type="match status" value="1"/>
</dbReference>
<comment type="subcellular location">
    <subcellularLocation>
        <location evidence="1">Cell membrane</location>
        <topology evidence="1">Multi-pass membrane protein</topology>
    </subcellularLocation>
</comment>
<dbReference type="EMBL" id="JACRTJ010000006">
    <property type="protein sequence ID" value="MBC8598171.1"/>
    <property type="molecule type" value="Genomic_DNA"/>
</dbReference>
<feature type="transmembrane region" description="Helical" evidence="7">
    <location>
        <begin position="365"/>
        <end position="386"/>
    </location>
</feature>
<evidence type="ECO:0000256" key="2">
    <source>
        <dbReference type="ARBA" id="ARBA00022475"/>
    </source>
</evidence>
<evidence type="ECO:0000313" key="11">
    <source>
        <dbReference type="Proteomes" id="UP000647491"/>
    </source>
</evidence>
<dbReference type="Proteomes" id="UP000647491">
    <property type="component" value="Unassembled WGS sequence"/>
</dbReference>
<sequence>MKFSDLLRMSINNLRRRKLRTGLTVLGVVIGTASIVVMVSLGIGLKEITVEQYESSGSLTKIQVYRNYGMGGSENEEDGFITDKTIESFKAIPHVKAVSPVLSTYVQMRQGAYEGSSRIEGLSREALEEIELGEGRLPDPSSGTMELVVGPMVAQNFWEAKTGRGFWETGEQPAVDLYGKPFFTMFQSSGAEESGKQKKYVFPVSGLVKSDTDENGNPMYNEYSYGIYTDVEILKTQLKRIYKKNPIPGQPVNKKGKPYNYYVYDNAYVYVDDMNNVMEVQAAVTDMGYEAHSSMQWLEQAQEQMDMIQAVLGGIGAVSLFVAAIGIANTMMMSIYERTREIGVLKVLGCALGDIRSMFLIEAGFIGLMGGAAGLLLSYGVSSLINKFLGSGLMGMGGGGGDISRIPMWLSAAAVGFAIVIGMLAGLFPALRAMKLSPLAAIRNE</sequence>
<keyword evidence="5 7" id="KW-0472">Membrane</keyword>
<proteinExistence type="inferred from homology"/>
<keyword evidence="2" id="KW-1003">Cell membrane</keyword>
<protein>
    <submittedName>
        <fullName evidence="10">ABC transporter permease</fullName>
    </submittedName>
</protein>
<evidence type="ECO:0000256" key="5">
    <source>
        <dbReference type="ARBA" id="ARBA00023136"/>
    </source>
</evidence>
<evidence type="ECO:0000256" key="6">
    <source>
        <dbReference type="ARBA" id="ARBA00038076"/>
    </source>
</evidence>
<feature type="domain" description="MacB-like periplasmic core" evidence="9">
    <location>
        <begin position="21"/>
        <end position="285"/>
    </location>
</feature>
<evidence type="ECO:0000313" key="10">
    <source>
        <dbReference type="EMBL" id="MBC8598171.1"/>
    </source>
</evidence>
<feature type="transmembrane region" description="Helical" evidence="7">
    <location>
        <begin position="21"/>
        <end position="45"/>
    </location>
</feature>
<dbReference type="RefSeq" id="WP_262426891.1">
    <property type="nucleotide sequence ID" value="NZ_JACRTJ010000006.1"/>
</dbReference>
<keyword evidence="4 7" id="KW-1133">Transmembrane helix</keyword>